<evidence type="ECO:0000313" key="4">
    <source>
        <dbReference type="Proteomes" id="UP000783588"/>
    </source>
</evidence>
<dbReference type="RefSeq" id="WP_216469837.1">
    <property type="nucleotide sequence ID" value="NZ_JAHLQI010000002.1"/>
</dbReference>
<sequence>MINLSHRLRNLRLEHHLSQKQLAKQMNVSVSTISAYETGRCNPSCAVLIRFIRIFHVSADFLLG</sequence>
<evidence type="ECO:0000256" key="1">
    <source>
        <dbReference type="ARBA" id="ARBA00023125"/>
    </source>
</evidence>
<feature type="domain" description="HTH cro/C1-type" evidence="2">
    <location>
        <begin position="8"/>
        <end position="62"/>
    </location>
</feature>
<organism evidence="3 4">
    <name type="scientific">Butyricicoccus intestinisimiae</name>
    <dbReference type="NCBI Taxonomy" id="2841509"/>
    <lineage>
        <taxon>Bacteria</taxon>
        <taxon>Bacillati</taxon>
        <taxon>Bacillota</taxon>
        <taxon>Clostridia</taxon>
        <taxon>Eubacteriales</taxon>
        <taxon>Butyricicoccaceae</taxon>
        <taxon>Butyricicoccus</taxon>
    </lineage>
</organism>
<keyword evidence="4" id="KW-1185">Reference proteome</keyword>
<dbReference type="Pfam" id="PF01381">
    <property type="entry name" value="HTH_3"/>
    <property type="match status" value="1"/>
</dbReference>
<reference evidence="3 4" key="1">
    <citation type="submission" date="2021-06" db="EMBL/GenBank/DDBJ databases">
        <authorList>
            <person name="Sun Q."/>
            <person name="Li D."/>
        </authorList>
    </citation>
    <scope>NUCLEOTIDE SEQUENCE [LARGE SCALE GENOMIC DNA]</scope>
    <source>
        <strain evidence="3 4">MSJd-7</strain>
    </source>
</reference>
<dbReference type="PROSITE" id="PS50943">
    <property type="entry name" value="HTH_CROC1"/>
    <property type="match status" value="1"/>
</dbReference>
<name>A0ABS6ERK6_9FIRM</name>
<comment type="caution">
    <text evidence="3">The sequence shown here is derived from an EMBL/GenBank/DDBJ whole genome shotgun (WGS) entry which is preliminary data.</text>
</comment>
<evidence type="ECO:0000259" key="2">
    <source>
        <dbReference type="PROSITE" id="PS50943"/>
    </source>
</evidence>
<dbReference type="PANTHER" id="PTHR46558:SF11">
    <property type="entry name" value="HTH-TYPE TRANSCRIPTIONAL REGULATOR XRE"/>
    <property type="match status" value="1"/>
</dbReference>
<dbReference type="SMART" id="SM00530">
    <property type="entry name" value="HTH_XRE"/>
    <property type="match status" value="1"/>
</dbReference>
<evidence type="ECO:0000313" key="3">
    <source>
        <dbReference type="EMBL" id="MBU5490197.1"/>
    </source>
</evidence>
<dbReference type="CDD" id="cd00093">
    <property type="entry name" value="HTH_XRE"/>
    <property type="match status" value="1"/>
</dbReference>
<protein>
    <submittedName>
        <fullName evidence="3">Helix-turn-helix domain-containing protein</fullName>
    </submittedName>
</protein>
<proteinExistence type="predicted"/>
<keyword evidence="1" id="KW-0238">DNA-binding</keyword>
<dbReference type="Proteomes" id="UP000783588">
    <property type="component" value="Unassembled WGS sequence"/>
</dbReference>
<gene>
    <name evidence="3" type="ORF">KQI75_06105</name>
</gene>
<dbReference type="PANTHER" id="PTHR46558">
    <property type="entry name" value="TRACRIPTIONAL REGULATORY PROTEIN-RELATED-RELATED"/>
    <property type="match status" value="1"/>
</dbReference>
<dbReference type="InterPro" id="IPR001387">
    <property type="entry name" value="Cro/C1-type_HTH"/>
</dbReference>
<accession>A0ABS6ERK6</accession>
<dbReference type="EMBL" id="JAHLQI010000002">
    <property type="protein sequence ID" value="MBU5490197.1"/>
    <property type="molecule type" value="Genomic_DNA"/>
</dbReference>